<keyword evidence="9 12" id="KW-1133">Transmembrane helix</keyword>
<dbReference type="EMBL" id="AP027080">
    <property type="protein sequence ID" value="BDU73711.1"/>
    <property type="molecule type" value="Genomic_DNA"/>
</dbReference>
<keyword evidence="7 12" id="KW-0812">Transmembrane</keyword>
<keyword evidence="5" id="KW-0597">Phosphoprotein</keyword>
<keyword evidence="11 12" id="KW-0472">Membrane</keyword>
<evidence type="ECO:0000256" key="11">
    <source>
        <dbReference type="ARBA" id="ARBA00023136"/>
    </source>
</evidence>
<evidence type="ECO:0000256" key="1">
    <source>
        <dbReference type="ARBA" id="ARBA00000085"/>
    </source>
</evidence>
<sequence length="474" mass="51892">MKLGIRLLLGVFLIVGLAAYFVLSTFSKEVKPGVRQGMEVALVDTANLLAELAAEDLARNTLQEGRLAEAFARYRARDVKASIWGMVKEQTDLRLYVTDGQGIVRYDSEGEAVGRDYSRWNDVMMTLRGQYGVRASRLDSGDARSSSMYVAAPVKWEGRLIGVLTVIAPTASVQPFARRSEHHIRNAGAVLVGTSLLIGLLLTWWLTRDVAKLRTYARSVGTDGRTPLPALGAPELRELGAALEAMRARLDGREYVERYVQNLTHEMKSPLSAIRGAAELLREPLPDEDRERFTVNILEQEQRMRDLVDRMLSIADLQNRQALKNPGPLDFRALVVKVLATREPQAAQRGVTCVLEGEAGGPVTGEAFLLEQAVGNLLDNALSFAPTGTAVQVALRPEGRALHVSVRDRGPGLPDFAREKVFTPFFSLPRPDGKSKGTGLGLCIVREIVLLHGGQVTLDNHPEGGAVARLHLPL</sequence>
<comment type="subcellular location">
    <subcellularLocation>
        <location evidence="2">Cell membrane</location>
        <topology evidence="2">Multi-pass membrane protein</topology>
    </subcellularLocation>
</comment>
<dbReference type="PANTHER" id="PTHR45436:SF10">
    <property type="entry name" value="HISTIDINE KINASE"/>
    <property type="match status" value="1"/>
</dbReference>
<dbReference type="InterPro" id="IPR029151">
    <property type="entry name" value="Sensor-like_sf"/>
</dbReference>
<evidence type="ECO:0000256" key="6">
    <source>
        <dbReference type="ARBA" id="ARBA00022679"/>
    </source>
</evidence>
<evidence type="ECO:0000259" key="13">
    <source>
        <dbReference type="PROSITE" id="PS50109"/>
    </source>
</evidence>
<dbReference type="Proteomes" id="UP001238179">
    <property type="component" value="Chromosome"/>
</dbReference>
<dbReference type="AlphaFoldDB" id="A0AA48GXJ2"/>
<keyword evidence="6" id="KW-0808">Transferase</keyword>
<evidence type="ECO:0000256" key="8">
    <source>
        <dbReference type="ARBA" id="ARBA00022777"/>
    </source>
</evidence>
<proteinExistence type="predicted"/>
<evidence type="ECO:0000256" key="12">
    <source>
        <dbReference type="SAM" id="Phobius"/>
    </source>
</evidence>
<dbReference type="InterPro" id="IPR036890">
    <property type="entry name" value="HATPase_C_sf"/>
</dbReference>
<protein>
    <recommendedName>
        <fullName evidence="3">histidine kinase</fullName>
        <ecNumber evidence="3">2.7.13.3</ecNumber>
    </recommendedName>
</protein>
<dbReference type="Pfam" id="PF02518">
    <property type="entry name" value="HATPase_c"/>
    <property type="match status" value="1"/>
</dbReference>
<evidence type="ECO:0000256" key="7">
    <source>
        <dbReference type="ARBA" id="ARBA00022692"/>
    </source>
</evidence>
<evidence type="ECO:0000256" key="9">
    <source>
        <dbReference type="ARBA" id="ARBA00022989"/>
    </source>
</evidence>
<keyword evidence="4" id="KW-1003">Cell membrane</keyword>
<dbReference type="Pfam" id="PF00672">
    <property type="entry name" value="HAMP"/>
    <property type="match status" value="1"/>
</dbReference>
<evidence type="ECO:0000256" key="2">
    <source>
        <dbReference type="ARBA" id="ARBA00004651"/>
    </source>
</evidence>
<keyword evidence="10" id="KW-0902">Two-component regulatory system</keyword>
<dbReference type="KEGG" id="msil:METEAL_28850"/>
<dbReference type="Pfam" id="PF00512">
    <property type="entry name" value="HisKA"/>
    <property type="match status" value="1"/>
</dbReference>
<dbReference type="SMART" id="SM00387">
    <property type="entry name" value="HATPase_c"/>
    <property type="match status" value="1"/>
</dbReference>
<dbReference type="Gene3D" id="1.10.287.130">
    <property type="match status" value="1"/>
</dbReference>
<dbReference type="PRINTS" id="PR00344">
    <property type="entry name" value="BCTRLSENSOR"/>
</dbReference>
<evidence type="ECO:0000256" key="4">
    <source>
        <dbReference type="ARBA" id="ARBA00022475"/>
    </source>
</evidence>
<dbReference type="InterPro" id="IPR003660">
    <property type="entry name" value="HAMP_dom"/>
</dbReference>
<evidence type="ECO:0000313" key="16">
    <source>
        <dbReference type="Proteomes" id="UP001238179"/>
    </source>
</evidence>
<feature type="domain" description="HAMP" evidence="14">
    <location>
        <begin position="204"/>
        <end position="255"/>
    </location>
</feature>
<dbReference type="GO" id="GO:0000155">
    <property type="term" value="F:phosphorelay sensor kinase activity"/>
    <property type="evidence" value="ECO:0007669"/>
    <property type="project" value="InterPro"/>
</dbReference>
<evidence type="ECO:0000256" key="3">
    <source>
        <dbReference type="ARBA" id="ARBA00012438"/>
    </source>
</evidence>
<dbReference type="InterPro" id="IPR003661">
    <property type="entry name" value="HisK_dim/P_dom"/>
</dbReference>
<dbReference type="SUPFAM" id="SSF55874">
    <property type="entry name" value="ATPase domain of HSP90 chaperone/DNA topoisomerase II/histidine kinase"/>
    <property type="match status" value="1"/>
</dbReference>
<organism evidence="15 16">
    <name type="scientific">Mesoterricola silvestris</name>
    <dbReference type="NCBI Taxonomy" id="2927979"/>
    <lineage>
        <taxon>Bacteria</taxon>
        <taxon>Pseudomonadati</taxon>
        <taxon>Acidobacteriota</taxon>
        <taxon>Holophagae</taxon>
        <taxon>Holophagales</taxon>
        <taxon>Holophagaceae</taxon>
        <taxon>Mesoterricola</taxon>
    </lineage>
</organism>
<dbReference type="SMART" id="SM00388">
    <property type="entry name" value="HisKA"/>
    <property type="match status" value="1"/>
</dbReference>
<dbReference type="InterPro" id="IPR004358">
    <property type="entry name" value="Sig_transdc_His_kin-like_C"/>
</dbReference>
<dbReference type="SUPFAM" id="SSF47384">
    <property type="entry name" value="Homodimeric domain of signal transducing histidine kinase"/>
    <property type="match status" value="1"/>
</dbReference>
<dbReference type="Gene3D" id="3.30.450.20">
    <property type="entry name" value="PAS domain"/>
    <property type="match status" value="1"/>
</dbReference>
<dbReference type="PROSITE" id="PS50109">
    <property type="entry name" value="HIS_KIN"/>
    <property type="match status" value="1"/>
</dbReference>
<accession>A0AA48GXJ2</accession>
<evidence type="ECO:0000313" key="15">
    <source>
        <dbReference type="EMBL" id="BDU73711.1"/>
    </source>
</evidence>
<dbReference type="InterPro" id="IPR003594">
    <property type="entry name" value="HATPase_dom"/>
</dbReference>
<dbReference type="CDD" id="cd00082">
    <property type="entry name" value="HisKA"/>
    <property type="match status" value="1"/>
</dbReference>
<reference evidence="16" key="1">
    <citation type="journal article" date="2023" name="Int. J. Syst. Evol. Microbiol.">
        <title>Mesoterricola silvestris gen. nov., sp. nov., Mesoterricola sediminis sp. nov., Geothrix oryzae sp. nov., Geothrix edaphica sp. nov., Geothrix rubra sp. nov., and Geothrix limicola sp. nov., six novel members of Acidobacteriota isolated from soils.</title>
        <authorList>
            <person name="Itoh H."/>
            <person name="Sugisawa Y."/>
            <person name="Mise K."/>
            <person name="Xu Z."/>
            <person name="Kuniyasu M."/>
            <person name="Ushijima N."/>
            <person name="Kawano K."/>
            <person name="Kobayashi E."/>
            <person name="Shiratori Y."/>
            <person name="Masuda Y."/>
            <person name="Senoo K."/>
        </authorList>
    </citation>
    <scope>NUCLEOTIDE SEQUENCE [LARGE SCALE GENOMIC DNA]</scope>
    <source>
        <strain evidence="16">W79</strain>
    </source>
</reference>
<dbReference type="RefSeq" id="WP_316412380.1">
    <property type="nucleotide sequence ID" value="NZ_AP027080.1"/>
</dbReference>
<dbReference type="PROSITE" id="PS50885">
    <property type="entry name" value="HAMP"/>
    <property type="match status" value="1"/>
</dbReference>
<keyword evidence="16" id="KW-1185">Reference proteome</keyword>
<dbReference type="SUPFAM" id="SSF103190">
    <property type="entry name" value="Sensory domain-like"/>
    <property type="match status" value="1"/>
</dbReference>
<dbReference type="NCBIfam" id="NF008312">
    <property type="entry name" value="PRK11100.1"/>
    <property type="match status" value="1"/>
</dbReference>
<dbReference type="Gene3D" id="3.30.565.10">
    <property type="entry name" value="Histidine kinase-like ATPase, C-terminal domain"/>
    <property type="match status" value="1"/>
</dbReference>
<feature type="domain" description="Histidine kinase" evidence="13">
    <location>
        <begin position="262"/>
        <end position="474"/>
    </location>
</feature>
<dbReference type="InterPro" id="IPR050428">
    <property type="entry name" value="TCS_sensor_his_kinase"/>
</dbReference>
<evidence type="ECO:0000256" key="5">
    <source>
        <dbReference type="ARBA" id="ARBA00022553"/>
    </source>
</evidence>
<evidence type="ECO:0000259" key="14">
    <source>
        <dbReference type="PROSITE" id="PS50885"/>
    </source>
</evidence>
<comment type="catalytic activity">
    <reaction evidence="1">
        <text>ATP + protein L-histidine = ADP + protein N-phospho-L-histidine.</text>
        <dbReference type="EC" id="2.7.13.3"/>
    </reaction>
</comment>
<dbReference type="PANTHER" id="PTHR45436">
    <property type="entry name" value="SENSOR HISTIDINE KINASE YKOH"/>
    <property type="match status" value="1"/>
</dbReference>
<feature type="transmembrane region" description="Helical" evidence="12">
    <location>
        <begin position="6"/>
        <end position="26"/>
    </location>
</feature>
<dbReference type="InterPro" id="IPR036097">
    <property type="entry name" value="HisK_dim/P_sf"/>
</dbReference>
<evidence type="ECO:0000256" key="10">
    <source>
        <dbReference type="ARBA" id="ARBA00023012"/>
    </source>
</evidence>
<dbReference type="EC" id="2.7.13.3" evidence="3"/>
<keyword evidence="8 15" id="KW-0418">Kinase</keyword>
<feature type="transmembrane region" description="Helical" evidence="12">
    <location>
        <begin position="187"/>
        <end position="206"/>
    </location>
</feature>
<gene>
    <name evidence="15" type="primary">creC</name>
    <name evidence="15" type="ORF">METEAL_28850</name>
</gene>
<dbReference type="GO" id="GO:0005886">
    <property type="term" value="C:plasma membrane"/>
    <property type="evidence" value="ECO:0007669"/>
    <property type="project" value="UniProtKB-SubCell"/>
</dbReference>
<name>A0AA48GXJ2_9BACT</name>
<dbReference type="SMART" id="SM00304">
    <property type="entry name" value="HAMP"/>
    <property type="match status" value="1"/>
</dbReference>
<dbReference type="InterPro" id="IPR005467">
    <property type="entry name" value="His_kinase_dom"/>
</dbReference>